<feature type="signal peptide" evidence="1">
    <location>
        <begin position="1"/>
        <end position="21"/>
    </location>
</feature>
<dbReference type="eggNOG" id="COG5520">
    <property type="taxonomic scope" value="Bacteria"/>
</dbReference>
<dbReference type="InterPro" id="IPR017853">
    <property type="entry name" value="GH"/>
</dbReference>
<dbReference type="Gene3D" id="3.20.20.80">
    <property type="entry name" value="Glycosidases"/>
    <property type="match status" value="1"/>
</dbReference>
<accession>B5CXB9</accession>
<name>B5CXB9_PHOPM</name>
<evidence type="ECO:0000313" key="3">
    <source>
        <dbReference type="EMBL" id="EDY96054.1"/>
    </source>
</evidence>
<dbReference type="PANTHER" id="PTHR42767:SF1">
    <property type="entry name" value="ENDO-BETA-1,6-GALACTANASE-LIKE DOMAIN-CONTAINING PROTEIN"/>
    <property type="match status" value="1"/>
</dbReference>
<keyword evidence="1" id="KW-0732">Signal</keyword>
<reference evidence="3 4" key="2">
    <citation type="submission" date="2008-08" db="EMBL/GenBank/DDBJ databases">
        <authorList>
            <person name="Fulton L."/>
            <person name="Clifton S."/>
            <person name="Fulton B."/>
            <person name="Xu J."/>
            <person name="Minx P."/>
            <person name="Pepin K.H."/>
            <person name="Johnson M."/>
            <person name="Thiruvilangam P."/>
            <person name="Bhonagiri V."/>
            <person name="Nash W.E."/>
            <person name="Mardis E.R."/>
            <person name="Wilson R.K."/>
        </authorList>
    </citation>
    <scope>NUCLEOTIDE SEQUENCE [LARGE SCALE GENOMIC DNA]</scope>
    <source>
        <strain evidence="4">DSM 17135 / JCM 12973 / M2</strain>
    </source>
</reference>
<dbReference type="PANTHER" id="PTHR42767">
    <property type="entry name" value="ENDO-BETA-1,6-GALACTANASE"/>
    <property type="match status" value="1"/>
</dbReference>
<dbReference type="Gene3D" id="2.60.40.1180">
    <property type="entry name" value="Golgi alpha-mannosidase II"/>
    <property type="match status" value="1"/>
</dbReference>
<dbReference type="AlphaFoldDB" id="B5CXB9"/>
<dbReference type="SUPFAM" id="SSF51445">
    <property type="entry name" value="(Trans)glycosidases"/>
    <property type="match status" value="1"/>
</dbReference>
<dbReference type="InterPro" id="IPR039743">
    <property type="entry name" value="6GAL/EXGAL"/>
</dbReference>
<sequence length="527" mass="59750">MGMKKALLFLGLSLYASLGYAQNEQRLVFNFASPRQTIHSFGASDCWRVQYIGKNWPIEKRNQIADLLFSSELDSWGNPKGIGLSMWRFNIGSGSHEAGDNGGVASLWRRTECFLDKEGDWDWDKQEGQRWMLQAARERGVRYSLGFSITAPYFMTKNGMARASEKTPYANIREDQFDDYAAFLAEVSTHLGLDYLSPINEPQWEWVGSGQEGMQATNEECSRLIHLLDKELKRRESKTKVVFGEAGDIRYLYRSGTNKPERDNQLKEIFSKKGIHSIYGLSSVASIVSGHSYWSTWPVDTLVQTRKELAEELGKQLPANYTYWQTEYCPMEQNPDNPRGGGGRDLGMNTALYVARVIHHDLTVANAASWQWWTAFSEWNYKDGLIFIDDGTIADGASRGDEKMIETCKNDGVFRTSKLLWALGNYSFFVRPGMVRLDGGAEMEEATSVMASAYIDKSSKQVVVVLINYSEENQKVDLSFQSLPNEYHAQKYKLFETSNRSDLQYKGIVGNKFEVPARSILTLVGVE</sequence>
<dbReference type="SUPFAM" id="SSF51011">
    <property type="entry name" value="Glycosyl hydrolase domain"/>
    <property type="match status" value="1"/>
</dbReference>
<gene>
    <name evidence="3" type="ORF">BACPLE_01360</name>
</gene>
<dbReference type="InterPro" id="IPR039514">
    <property type="entry name" value="6GAL-like"/>
</dbReference>
<evidence type="ECO:0000313" key="4">
    <source>
        <dbReference type="Proteomes" id="UP000003452"/>
    </source>
</evidence>
<protein>
    <recommendedName>
        <fullName evidence="2">Endo-beta-1,6-galactanase-like domain-containing protein</fullName>
    </recommendedName>
</protein>
<dbReference type="Proteomes" id="UP000003452">
    <property type="component" value="Unassembled WGS sequence"/>
</dbReference>
<dbReference type="HOGENOM" id="CLU_031530_0_0_10"/>
<dbReference type="GO" id="GO:0004553">
    <property type="term" value="F:hydrolase activity, hydrolyzing O-glycosyl compounds"/>
    <property type="evidence" value="ECO:0007669"/>
    <property type="project" value="InterPro"/>
</dbReference>
<dbReference type="Pfam" id="PF14587">
    <property type="entry name" value="Glyco_hydr_30_2"/>
    <property type="match status" value="1"/>
</dbReference>
<dbReference type="InterPro" id="IPR013780">
    <property type="entry name" value="Glyco_hydro_b"/>
</dbReference>
<organism evidence="3 4">
    <name type="scientific">Phocaeicola plebeius (strain DSM 17135 / JCM 12973 / CCUG 54634 / M2)</name>
    <name type="common">Bacteroides plebeius</name>
    <dbReference type="NCBI Taxonomy" id="484018"/>
    <lineage>
        <taxon>Bacteria</taxon>
        <taxon>Pseudomonadati</taxon>
        <taxon>Bacteroidota</taxon>
        <taxon>Bacteroidia</taxon>
        <taxon>Bacteroidales</taxon>
        <taxon>Bacteroidaceae</taxon>
        <taxon>Phocaeicola</taxon>
    </lineage>
</organism>
<reference evidence="3 4" key="1">
    <citation type="submission" date="2008-08" db="EMBL/GenBank/DDBJ databases">
        <title>Draft genome sequence of Bacteroides plebeius (DSM 17135).</title>
        <authorList>
            <person name="Sudarsanam P."/>
            <person name="Ley R."/>
            <person name="Guruge J."/>
            <person name="Turnbaugh P.J."/>
            <person name="Mahowald M."/>
            <person name="Liep D."/>
            <person name="Gordon J."/>
        </authorList>
    </citation>
    <scope>NUCLEOTIDE SEQUENCE [LARGE SCALE GENOMIC DNA]</scope>
    <source>
        <strain evidence="4">DSM 17135 / JCM 12973 / M2</strain>
    </source>
</reference>
<proteinExistence type="predicted"/>
<evidence type="ECO:0000256" key="1">
    <source>
        <dbReference type="SAM" id="SignalP"/>
    </source>
</evidence>
<evidence type="ECO:0000259" key="2">
    <source>
        <dbReference type="Pfam" id="PF14587"/>
    </source>
</evidence>
<feature type="chain" id="PRO_5002828964" description="Endo-beta-1,6-galactanase-like domain-containing protein" evidence="1">
    <location>
        <begin position="22"/>
        <end position="527"/>
    </location>
</feature>
<feature type="domain" description="Endo-beta-1,6-galactanase-like" evidence="2">
    <location>
        <begin position="25"/>
        <end position="387"/>
    </location>
</feature>
<dbReference type="EMBL" id="ABQC02000016">
    <property type="protein sequence ID" value="EDY96054.1"/>
    <property type="molecule type" value="Genomic_DNA"/>
</dbReference>
<comment type="caution">
    <text evidence="3">The sequence shown here is derived from an EMBL/GenBank/DDBJ whole genome shotgun (WGS) entry which is preliminary data.</text>
</comment>